<evidence type="ECO:0000256" key="4">
    <source>
        <dbReference type="ARBA" id="ARBA00023027"/>
    </source>
</evidence>
<evidence type="ECO:0000256" key="5">
    <source>
        <dbReference type="ARBA" id="ARBA00048542"/>
    </source>
</evidence>
<dbReference type="InterPro" id="IPR023048">
    <property type="entry name" value="NADH:quinone_OxRdtase_FMN_depd"/>
</dbReference>
<keyword evidence="9" id="KW-1185">Reference proteome</keyword>
<dbReference type="EMBL" id="JBHSVR010000001">
    <property type="protein sequence ID" value="MFC6631847.1"/>
    <property type="molecule type" value="Genomic_DNA"/>
</dbReference>
<dbReference type="PANTHER" id="PTHR43741:SF4">
    <property type="entry name" value="FMN-DEPENDENT NADH:QUINONE OXIDOREDUCTASE"/>
    <property type="match status" value="1"/>
</dbReference>
<comment type="caution">
    <text evidence="6">Lacks conserved residue(s) required for the propagation of feature annotation.</text>
</comment>
<evidence type="ECO:0000256" key="1">
    <source>
        <dbReference type="ARBA" id="ARBA00022630"/>
    </source>
</evidence>
<protein>
    <recommendedName>
        <fullName evidence="6">FMN dependent NADH:quinone oxidoreductase</fullName>
        <ecNumber evidence="6">1.6.5.-</ecNumber>
    </recommendedName>
    <alternativeName>
        <fullName evidence="6">Azo-dye reductase</fullName>
    </alternativeName>
    <alternativeName>
        <fullName evidence="6">FMN-dependent NADH-azo compound oxidoreductase</fullName>
    </alternativeName>
    <alternativeName>
        <fullName evidence="6">FMN-dependent NADH-azoreductase</fullName>
        <ecNumber evidence="6">1.7.1.17</ecNumber>
    </alternativeName>
</protein>
<comment type="similarity">
    <text evidence="6">Belongs to the azoreductase type 1 family.</text>
</comment>
<evidence type="ECO:0000256" key="2">
    <source>
        <dbReference type="ARBA" id="ARBA00022643"/>
    </source>
</evidence>
<dbReference type="InterPro" id="IPR003680">
    <property type="entry name" value="Flavodoxin_fold"/>
</dbReference>
<evidence type="ECO:0000313" key="9">
    <source>
        <dbReference type="Proteomes" id="UP001596425"/>
    </source>
</evidence>
<comment type="subunit">
    <text evidence="6">Homodimer.</text>
</comment>
<keyword evidence="2 6" id="KW-0288">FMN</keyword>
<gene>
    <name evidence="6" type="primary">azoR</name>
    <name evidence="8" type="ORF">ACFQBM_01070</name>
</gene>
<comment type="cofactor">
    <cofactor evidence="6">
        <name>FMN</name>
        <dbReference type="ChEBI" id="CHEBI:58210"/>
    </cofactor>
    <text evidence="6">Binds 1 FMN per subunit.</text>
</comment>
<dbReference type="InterPro" id="IPR050104">
    <property type="entry name" value="FMN-dep_NADH:Q_OxRdtase_AzoR1"/>
</dbReference>
<feature type="domain" description="Flavodoxin-like fold" evidence="7">
    <location>
        <begin position="1"/>
        <end position="193"/>
    </location>
</feature>
<keyword evidence="4 6" id="KW-0520">NAD</keyword>
<dbReference type="EC" id="1.6.5.-" evidence="6"/>
<sequence>MNLLHIKVSPNISASASREVSDHLVDRLKLKYPDISEKTIDLSQDPLPHLDGSTIEAFFTKPEERTERQKNSVILSDRMVDMLFDSDLLIISSPMWNLGLPSVLKAWFDHITRAGRTFAFTDTGTKVGLVPDKKVYIVVASGSVFSGGPYVSHDQFTPYIKFALQYVGITDVNFVRVDGTHDPLTRECAVPKAISIVNEMSI</sequence>
<comment type="caution">
    <text evidence="8">The sequence shown here is derived from an EMBL/GenBank/DDBJ whole genome shotgun (WGS) entry which is preliminary data.</text>
</comment>
<evidence type="ECO:0000259" key="7">
    <source>
        <dbReference type="Pfam" id="PF02525"/>
    </source>
</evidence>
<name>A0ABW1YIJ7_9GAMM</name>
<dbReference type="InterPro" id="IPR029039">
    <property type="entry name" value="Flavoprotein-like_sf"/>
</dbReference>
<comment type="catalytic activity">
    <reaction evidence="6">
        <text>2 a quinone + NADH + H(+) = 2 a 1,4-benzosemiquinone + NAD(+)</text>
        <dbReference type="Rhea" id="RHEA:65952"/>
        <dbReference type="ChEBI" id="CHEBI:15378"/>
        <dbReference type="ChEBI" id="CHEBI:57540"/>
        <dbReference type="ChEBI" id="CHEBI:57945"/>
        <dbReference type="ChEBI" id="CHEBI:132124"/>
        <dbReference type="ChEBI" id="CHEBI:134225"/>
    </reaction>
</comment>
<comment type="catalytic activity">
    <reaction evidence="5">
        <text>N,N-dimethyl-1,4-phenylenediamine + anthranilate + 2 NAD(+) = 2-(4-dimethylaminophenyl)diazenylbenzoate + 2 NADH + 2 H(+)</text>
        <dbReference type="Rhea" id="RHEA:55872"/>
        <dbReference type="ChEBI" id="CHEBI:15378"/>
        <dbReference type="ChEBI" id="CHEBI:15783"/>
        <dbReference type="ChEBI" id="CHEBI:16567"/>
        <dbReference type="ChEBI" id="CHEBI:57540"/>
        <dbReference type="ChEBI" id="CHEBI:57945"/>
        <dbReference type="ChEBI" id="CHEBI:71579"/>
        <dbReference type="EC" id="1.7.1.17"/>
    </reaction>
    <physiologicalReaction direction="right-to-left" evidence="5">
        <dbReference type="Rhea" id="RHEA:55874"/>
    </physiologicalReaction>
</comment>
<dbReference type="Gene3D" id="3.40.50.360">
    <property type="match status" value="1"/>
</dbReference>
<accession>A0ABW1YIJ7</accession>
<dbReference type="Proteomes" id="UP001596425">
    <property type="component" value="Unassembled WGS sequence"/>
</dbReference>
<feature type="binding site" evidence="6">
    <location>
        <position position="9"/>
    </location>
    <ligand>
        <name>FMN</name>
        <dbReference type="ChEBI" id="CHEBI:58210"/>
    </ligand>
</feature>
<dbReference type="EC" id="1.7.1.17" evidence="6"/>
<feature type="binding site" evidence="6">
    <location>
        <begin position="95"/>
        <end position="98"/>
    </location>
    <ligand>
        <name>FMN</name>
        <dbReference type="ChEBI" id="CHEBI:58210"/>
    </ligand>
</feature>
<dbReference type="PANTHER" id="PTHR43741">
    <property type="entry name" value="FMN-DEPENDENT NADH-AZOREDUCTASE 1"/>
    <property type="match status" value="1"/>
</dbReference>
<evidence type="ECO:0000256" key="3">
    <source>
        <dbReference type="ARBA" id="ARBA00023002"/>
    </source>
</evidence>
<keyword evidence="1 6" id="KW-0285">Flavoprotein</keyword>
<dbReference type="RefSeq" id="WP_193193041.1">
    <property type="nucleotide sequence ID" value="NZ_JACZFR010000037.1"/>
</dbReference>
<comment type="function">
    <text evidence="6">Quinone reductase that provides resistance to thiol-specific stress caused by electrophilic quinones.</text>
</comment>
<dbReference type="SUPFAM" id="SSF52218">
    <property type="entry name" value="Flavoproteins"/>
    <property type="match status" value="1"/>
</dbReference>
<evidence type="ECO:0000313" key="8">
    <source>
        <dbReference type="EMBL" id="MFC6631847.1"/>
    </source>
</evidence>
<comment type="function">
    <text evidence="6">Also exhibits azoreductase activity. Catalyzes the reductive cleavage of the azo bond in aromatic azo compounds to the corresponding amines.</text>
</comment>
<organism evidence="8 9">
    <name type="scientific">Microbulbifer taiwanensis</name>
    <dbReference type="NCBI Taxonomy" id="986746"/>
    <lineage>
        <taxon>Bacteria</taxon>
        <taxon>Pseudomonadati</taxon>
        <taxon>Pseudomonadota</taxon>
        <taxon>Gammaproteobacteria</taxon>
        <taxon>Cellvibrionales</taxon>
        <taxon>Microbulbiferaceae</taxon>
        <taxon>Microbulbifer</taxon>
    </lineage>
</organism>
<dbReference type="HAMAP" id="MF_01216">
    <property type="entry name" value="Azoreductase_type1"/>
    <property type="match status" value="1"/>
</dbReference>
<proteinExistence type="inferred from homology"/>
<feature type="binding site" evidence="6">
    <location>
        <begin position="15"/>
        <end position="17"/>
    </location>
    <ligand>
        <name>FMN</name>
        <dbReference type="ChEBI" id="CHEBI:58210"/>
    </ligand>
</feature>
<keyword evidence="3 6" id="KW-0560">Oxidoreductase</keyword>
<evidence type="ECO:0000256" key="6">
    <source>
        <dbReference type="HAMAP-Rule" id="MF_01216"/>
    </source>
</evidence>
<dbReference type="Pfam" id="PF02525">
    <property type="entry name" value="Flavodoxin_2"/>
    <property type="match status" value="1"/>
</dbReference>
<reference evidence="9" key="1">
    <citation type="journal article" date="2019" name="Int. J. Syst. Evol. Microbiol.">
        <title>The Global Catalogue of Microorganisms (GCM) 10K type strain sequencing project: providing services to taxonomists for standard genome sequencing and annotation.</title>
        <authorList>
            <consortium name="The Broad Institute Genomics Platform"/>
            <consortium name="The Broad Institute Genome Sequencing Center for Infectious Disease"/>
            <person name="Wu L."/>
            <person name="Ma J."/>
        </authorList>
    </citation>
    <scope>NUCLEOTIDE SEQUENCE [LARGE SCALE GENOMIC DNA]</scope>
    <source>
        <strain evidence="9">CGMCC 1.13718</strain>
    </source>
</reference>